<organism evidence="1 2">
    <name type="scientific">Salinomyces thailandicus</name>
    <dbReference type="NCBI Taxonomy" id="706561"/>
    <lineage>
        <taxon>Eukaryota</taxon>
        <taxon>Fungi</taxon>
        <taxon>Dikarya</taxon>
        <taxon>Ascomycota</taxon>
        <taxon>Pezizomycotina</taxon>
        <taxon>Dothideomycetes</taxon>
        <taxon>Dothideomycetidae</taxon>
        <taxon>Mycosphaerellales</taxon>
        <taxon>Teratosphaeriaceae</taxon>
        <taxon>Salinomyces</taxon>
    </lineage>
</organism>
<comment type="caution">
    <text evidence="1">The sequence shown here is derived from an EMBL/GenBank/DDBJ whole genome shotgun (WGS) entry which is preliminary data.</text>
</comment>
<keyword evidence="2" id="KW-1185">Reference proteome</keyword>
<gene>
    <name evidence="1" type="ORF">B0A50_06548</name>
</gene>
<evidence type="ECO:0000313" key="2">
    <source>
        <dbReference type="Proteomes" id="UP000308549"/>
    </source>
</evidence>
<proteinExistence type="predicted"/>
<dbReference type="EMBL" id="NAJL01000052">
    <property type="protein sequence ID" value="TKA23712.1"/>
    <property type="molecule type" value="Genomic_DNA"/>
</dbReference>
<protein>
    <submittedName>
        <fullName evidence="1">Uncharacterized protein</fullName>
    </submittedName>
</protein>
<dbReference type="Proteomes" id="UP000308549">
    <property type="component" value="Unassembled WGS sequence"/>
</dbReference>
<evidence type="ECO:0000313" key="1">
    <source>
        <dbReference type="EMBL" id="TKA23712.1"/>
    </source>
</evidence>
<dbReference type="AlphaFoldDB" id="A0A4U0TPJ2"/>
<accession>A0A4U0TPJ2</accession>
<dbReference type="OrthoDB" id="3935714at2759"/>
<name>A0A4U0TPJ2_9PEZI</name>
<sequence length="591" mass="65804">MAPPLFASADIAALIAAFPPRLPAEGEPALVRSPSNDHLKDSRKVTARFRTLLETSPSRIKFADLPSRLDIVDADWLLPCYGEKVYWSRDSQYLVPKLEVGGIMQLFSSRVDQSVCRASVLESDFDLNGASLSRLAETLRSTEDDVEQLIESGKGGEPHYYSRSLAARVEKDITSRIQENQADRLDFSAVFSSLPPTLLHRLVESALAVVEGARGSLEIEDEHVVYVPQAYTATQQEEERARYEHHIEQHVQRLLEHGAVRIAKGIDSYEATVQDVKARVLHRTGVEVLLEESAQAEATFLLMPGPVSEALKRLKQAVPNAAAETWRGRDGSETLVTVNASVMHSLAASSTDMVETTLLETSRRGELTALIQESLAELQRDETDNFAEVVRDRLLAPVTLFANGTASVADDVLKQHLEEFLGEHLFREGVPAVISKLHELKLLVDKSKRRQIAKMQLACGESRNLTGIQSAVNKFAKKQKIEVPNEELLREVKQQITLQRVRGMRKMTRGSDLLQNLIWVMLAQNTDGLFMSSGKDTTRMIKQYRLVGDEESAQRLEKWRDALKNGKDDEKIMQDMRDMATAVVGDAGGAS</sequence>
<reference evidence="1 2" key="1">
    <citation type="submission" date="2017-03" db="EMBL/GenBank/DDBJ databases">
        <title>Genomes of endolithic fungi from Antarctica.</title>
        <authorList>
            <person name="Coleine C."/>
            <person name="Masonjones S."/>
            <person name="Stajich J.E."/>
        </authorList>
    </citation>
    <scope>NUCLEOTIDE SEQUENCE [LARGE SCALE GENOMIC DNA]</scope>
    <source>
        <strain evidence="1 2">CCFEE 6315</strain>
    </source>
</reference>